<keyword evidence="2" id="KW-1185">Reference proteome</keyword>
<accession>A0A8H7E6A4</accession>
<organism evidence="1 2">
    <name type="scientific">Endocarpon pusillum</name>
    <dbReference type="NCBI Taxonomy" id="364733"/>
    <lineage>
        <taxon>Eukaryota</taxon>
        <taxon>Fungi</taxon>
        <taxon>Dikarya</taxon>
        <taxon>Ascomycota</taxon>
        <taxon>Pezizomycotina</taxon>
        <taxon>Eurotiomycetes</taxon>
        <taxon>Chaetothyriomycetidae</taxon>
        <taxon>Verrucariales</taxon>
        <taxon>Verrucariaceae</taxon>
        <taxon>Endocarpon</taxon>
    </lineage>
</organism>
<sequence length="134" mass="15267">MRESYEPNKLTLTCSRQWRPHLHGDIRLLYKIPNLDSLSLLLGDMVPSPPVPHPITRRKADISSTQKIFPSFPTTESPPASHIRLLFNIADDQSKNLRSRVAVILQKKATDSCLQIFYSSIPLPVETQSSTRFR</sequence>
<reference evidence="1" key="1">
    <citation type="submission" date="2020-02" db="EMBL/GenBank/DDBJ databases">
        <authorList>
            <person name="Palmer J.M."/>
        </authorList>
    </citation>
    <scope>NUCLEOTIDE SEQUENCE</scope>
    <source>
        <strain evidence="1">EPUS1.4</strain>
        <tissue evidence="1">Thallus</tissue>
    </source>
</reference>
<comment type="caution">
    <text evidence="1">The sequence shown here is derived from an EMBL/GenBank/DDBJ whole genome shotgun (WGS) entry which is preliminary data.</text>
</comment>
<dbReference type="AlphaFoldDB" id="A0A8H7E6A4"/>
<name>A0A8H7E6A4_9EURO</name>
<evidence type="ECO:0000313" key="1">
    <source>
        <dbReference type="EMBL" id="KAF7512049.1"/>
    </source>
</evidence>
<evidence type="ECO:0000313" key="2">
    <source>
        <dbReference type="Proteomes" id="UP000606974"/>
    </source>
</evidence>
<dbReference type="Proteomes" id="UP000606974">
    <property type="component" value="Unassembled WGS sequence"/>
</dbReference>
<gene>
    <name evidence="1" type="ORF">GJ744_002762</name>
</gene>
<dbReference type="EMBL" id="JAACFV010000015">
    <property type="protein sequence ID" value="KAF7512049.1"/>
    <property type="molecule type" value="Genomic_DNA"/>
</dbReference>
<protein>
    <submittedName>
        <fullName evidence="1">Uncharacterized protein</fullName>
    </submittedName>
</protein>
<proteinExistence type="predicted"/>